<dbReference type="CDD" id="cd00241">
    <property type="entry name" value="DOMON_like"/>
    <property type="match status" value="1"/>
</dbReference>
<evidence type="ECO:0000313" key="2">
    <source>
        <dbReference type="EMBL" id="SHJ91835.1"/>
    </source>
</evidence>
<dbReference type="Proteomes" id="UP000184314">
    <property type="component" value="Unassembled WGS sequence"/>
</dbReference>
<protein>
    <submittedName>
        <fullName evidence="2">Carbohydrate family 9 binding domain-like</fullName>
    </submittedName>
</protein>
<dbReference type="SUPFAM" id="SSF49344">
    <property type="entry name" value="CBD9-like"/>
    <property type="match status" value="1"/>
</dbReference>
<keyword evidence="3" id="KW-1185">Reference proteome</keyword>
<reference evidence="3" key="1">
    <citation type="submission" date="2016-11" db="EMBL/GenBank/DDBJ databases">
        <authorList>
            <person name="Varghese N."/>
            <person name="Submissions S."/>
        </authorList>
    </citation>
    <scope>NUCLEOTIDE SEQUENCE [LARGE SCALE GENOMIC DNA]</scope>
    <source>
        <strain evidence="3">DSM 16478</strain>
    </source>
</reference>
<dbReference type="OrthoDB" id="9786766at2"/>
<dbReference type="EMBL" id="FQZX01000001">
    <property type="protein sequence ID" value="SHJ91835.1"/>
    <property type="molecule type" value="Genomic_DNA"/>
</dbReference>
<evidence type="ECO:0000259" key="1">
    <source>
        <dbReference type="Pfam" id="PF06452"/>
    </source>
</evidence>
<dbReference type="PROSITE" id="PS51257">
    <property type="entry name" value="PROKAR_LIPOPROTEIN"/>
    <property type="match status" value="1"/>
</dbReference>
<dbReference type="RefSeq" id="WP_073243411.1">
    <property type="nucleotide sequence ID" value="NZ_FQZX01000001.1"/>
</dbReference>
<dbReference type="Gene3D" id="2.60.40.1190">
    <property type="match status" value="1"/>
</dbReference>
<proteinExistence type="predicted"/>
<dbReference type="GO" id="GO:0030246">
    <property type="term" value="F:carbohydrate binding"/>
    <property type="evidence" value="ECO:0007669"/>
    <property type="project" value="InterPro"/>
</dbReference>
<gene>
    <name evidence="2" type="ORF">SAMN04488007_1944</name>
</gene>
<dbReference type="AlphaFoldDB" id="A0A1M6N7X6"/>
<organism evidence="2 3">
    <name type="scientific">Maribacter aquivivus</name>
    <dbReference type="NCBI Taxonomy" id="228958"/>
    <lineage>
        <taxon>Bacteria</taxon>
        <taxon>Pseudomonadati</taxon>
        <taxon>Bacteroidota</taxon>
        <taxon>Flavobacteriia</taxon>
        <taxon>Flavobacteriales</taxon>
        <taxon>Flavobacteriaceae</taxon>
        <taxon>Maribacter</taxon>
    </lineage>
</organism>
<dbReference type="InterPro" id="IPR010502">
    <property type="entry name" value="Carb-bd_dom_fam9"/>
</dbReference>
<feature type="domain" description="Carbohydrate-binding" evidence="1">
    <location>
        <begin position="39"/>
        <end position="243"/>
    </location>
</feature>
<dbReference type="Pfam" id="PF06452">
    <property type="entry name" value="CBM9_1"/>
    <property type="match status" value="1"/>
</dbReference>
<dbReference type="GO" id="GO:0016052">
    <property type="term" value="P:carbohydrate catabolic process"/>
    <property type="evidence" value="ECO:0007669"/>
    <property type="project" value="InterPro"/>
</dbReference>
<sequence>MKWTIYLLLLLGVFSCAEVKNKKNSQASPVSYIKDAPTLDGRAIENYWNLLDWKPIDQNWIGGPFDHDDYNGRYKIAWNEDGLYLLLEIVDNTILDKTEDPLKLWWNDDCVIVYVDEDNSGGQHRFNHNAFTYHVALDGNVVDLGVDKKPTLYNDHITSKHQTEGNTTYWEMFVKVYPGIYNDDPNIKPVVLTENKKIGFALAYADNDNSEERENLIGSVFVAGENKNKGWIDANVFGTLQLVK</sequence>
<dbReference type="GO" id="GO:0004553">
    <property type="term" value="F:hydrolase activity, hydrolyzing O-glycosyl compounds"/>
    <property type="evidence" value="ECO:0007669"/>
    <property type="project" value="InterPro"/>
</dbReference>
<name>A0A1M6N7X6_9FLAO</name>
<dbReference type="STRING" id="228958.SAMN04488007_1944"/>
<accession>A0A1M6N7X6</accession>
<evidence type="ECO:0000313" key="3">
    <source>
        <dbReference type="Proteomes" id="UP000184314"/>
    </source>
</evidence>